<evidence type="ECO:0000256" key="9">
    <source>
        <dbReference type="SAM" id="MobiDB-lite"/>
    </source>
</evidence>
<dbReference type="OrthoDB" id="1902587at2759"/>
<dbReference type="PANTHER" id="PTHR46512:SF9">
    <property type="entry name" value="PEPTIDYLPROLYL ISOMERASE"/>
    <property type="match status" value="1"/>
</dbReference>
<evidence type="ECO:0000256" key="3">
    <source>
        <dbReference type="ARBA" id="ARBA00022737"/>
    </source>
</evidence>
<evidence type="ECO:0000256" key="4">
    <source>
        <dbReference type="ARBA" id="ARBA00022803"/>
    </source>
</evidence>
<dbReference type="STRING" id="554055.A0A2P6VMA6"/>
<dbReference type="PROSITE" id="PS50059">
    <property type="entry name" value="FKBP_PPIASE"/>
    <property type="match status" value="3"/>
</dbReference>
<comment type="caution">
    <text evidence="11">The sequence shown here is derived from an EMBL/GenBank/DDBJ whole genome shotgun (WGS) entry which is preliminary data.</text>
</comment>
<feature type="domain" description="PPIase FKBP-type" evidence="10">
    <location>
        <begin position="176"/>
        <end position="263"/>
    </location>
</feature>
<gene>
    <name evidence="11" type="ORF">C2E20_1809</name>
</gene>
<dbReference type="Gene3D" id="3.10.50.40">
    <property type="match status" value="3"/>
</dbReference>
<feature type="domain" description="PPIase FKBP-type" evidence="10">
    <location>
        <begin position="291"/>
        <end position="375"/>
    </location>
</feature>
<organism evidence="11 12">
    <name type="scientific">Micractinium conductrix</name>
    <dbReference type="NCBI Taxonomy" id="554055"/>
    <lineage>
        <taxon>Eukaryota</taxon>
        <taxon>Viridiplantae</taxon>
        <taxon>Chlorophyta</taxon>
        <taxon>core chlorophytes</taxon>
        <taxon>Trebouxiophyceae</taxon>
        <taxon>Chlorellales</taxon>
        <taxon>Chlorellaceae</taxon>
        <taxon>Chlorella clade</taxon>
        <taxon>Micractinium</taxon>
    </lineage>
</organism>
<proteinExistence type="predicted"/>
<keyword evidence="4 8" id="KW-0802">TPR repeat</keyword>
<feature type="repeat" description="TPR" evidence="8">
    <location>
        <begin position="392"/>
        <end position="425"/>
    </location>
</feature>
<sequence>MDGHFKTASQLMAEGGAGSDIEDALSQPDAPGKVVKITEDGGVVKEIVKPGTGWEEPEKGDKVQVHYVGTLTDGTKFDSSRDRGDPFEFDLGMGSVIKGWDLGVATMKKGEISKLTITADYGYGASGSPPTIPGGATLVFEVELLSWKSVKDIAGDGGVIKTIVKEGTGWAKPLPADEVCVHFSARVQGAAEPFYASPEQGEEFSLSESLFCPAIGTAAKTMKKGEEVKLVVKPEYCFGDEGRGSEVPPGAALEIDMTLLGWKKVEKVTDDGLILRKTLEDTEEWAKPNAGSKVTVTYTARVLPDGPVFDQKTAEEPLTFTTDEGEAPEALELAVSKMKKGERCLVTVAPQYAQRLAAVPPGASVEYDLTLVDFVKAKDSWEMDPAEKLAAAATLKDKGNATFKAGEYSRAIGRYDKALQCIEHDDNFSSDEKKQARDVKKSCNLNLAAAHLKLNAPIAARKAADKVLESDGANVKALYRRAQAWLATADFVEAEQDIRAGLAEDPNSTDFKLLLKKWKSAQAAAAKKEKGLWAGMMRGLSVAGGEPKAEAAPTDAAAAEAEENAAANGDAGAAAEPMAA</sequence>
<evidence type="ECO:0000256" key="5">
    <source>
        <dbReference type="ARBA" id="ARBA00023110"/>
    </source>
</evidence>
<dbReference type="PROSITE" id="PS50005">
    <property type="entry name" value="TPR"/>
    <property type="match status" value="1"/>
</dbReference>
<name>A0A2P6VMA6_9CHLO</name>
<evidence type="ECO:0000256" key="2">
    <source>
        <dbReference type="ARBA" id="ARBA00013194"/>
    </source>
</evidence>
<dbReference type="InterPro" id="IPR011990">
    <property type="entry name" value="TPR-like_helical_dom_sf"/>
</dbReference>
<dbReference type="SUPFAM" id="SSF48452">
    <property type="entry name" value="TPR-like"/>
    <property type="match status" value="1"/>
</dbReference>
<evidence type="ECO:0000259" key="10">
    <source>
        <dbReference type="PROSITE" id="PS50059"/>
    </source>
</evidence>
<dbReference type="InterPro" id="IPR046357">
    <property type="entry name" value="PPIase_dom_sf"/>
</dbReference>
<dbReference type="FunFam" id="3.10.50.40:FF:000025">
    <property type="entry name" value="Peptidylprolyl isomerase"/>
    <property type="match status" value="1"/>
</dbReference>
<dbReference type="Proteomes" id="UP000239649">
    <property type="component" value="Unassembled WGS sequence"/>
</dbReference>
<comment type="catalytic activity">
    <reaction evidence="1 7">
        <text>[protein]-peptidylproline (omega=180) = [protein]-peptidylproline (omega=0)</text>
        <dbReference type="Rhea" id="RHEA:16237"/>
        <dbReference type="Rhea" id="RHEA-COMP:10747"/>
        <dbReference type="Rhea" id="RHEA-COMP:10748"/>
        <dbReference type="ChEBI" id="CHEBI:83833"/>
        <dbReference type="ChEBI" id="CHEBI:83834"/>
        <dbReference type="EC" id="5.2.1.8"/>
    </reaction>
</comment>
<accession>A0A2P6VMA6</accession>
<dbReference type="Gene3D" id="1.25.40.10">
    <property type="entry name" value="Tetratricopeptide repeat domain"/>
    <property type="match status" value="1"/>
</dbReference>
<evidence type="ECO:0000256" key="1">
    <source>
        <dbReference type="ARBA" id="ARBA00000971"/>
    </source>
</evidence>
<feature type="compositionally biased region" description="Low complexity" evidence="9">
    <location>
        <begin position="550"/>
        <end position="580"/>
    </location>
</feature>
<keyword evidence="5 7" id="KW-0697">Rotamase</keyword>
<keyword evidence="3" id="KW-0677">Repeat</keyword>
<evidence type="ECO:0000256" key="8">
    <source>
        <dbReference type="PROSITE-ProRule" id="PRU00339"/>
    </source>
</evidence>
<dbReference type="EMBL" id="LHPF02000003">
    <property type="protein sequence ID" value="PSC75187.1"/>
    <property type="molecule type" value="Genomic_DNA"/>
</dbReference>
<keyword evidence="12" id="KW-1185">Reference proteome</keyword>
<reference evidence="11 12" key="1">
    <citation type="journal article" date="2018" name="Plant J.">
        <title>Genome sequences of Chlorella sorokiniana UTEX 1602 and Micractinium conductrix SAG 241.80: implications to maltose excretion by a green alga.</title>
        <authorList>
            <person name="Arriola M.B."/>
            <person name="Velmurugan N."/>
            <person name="Zhang Y."/>
            <person name="Plunkett M.H."/>
            <person name="Hondzo H."/>
            <person name="Barney B.M."/>
        </authorList>
    </citation>
    <scope>NUCLEOTIDE SEQUENCE [LARGE SCALE GENOMIC DNA]</scope>
    <source>
        <strain evidence="11 12">SAG 241.80</strain>
    </source>
</reference>
<dbReference type="PANTHER" id="PTHR46512">
    <property type="entry name" value="PEPTIDYLPROLYL ISOMERASE"/>
    <property type="match status" value="1"/>
</dbReference>
<dbReference type="AlphaFoldDB" id="A0A2P6VMA6"/>
<dbReference type="InterPro" id="IPR001179">
    <property type="entry name" value="PPIase_FKBP_dom"/>
</dbReference>
<evidence type="ECO:0000313" key="12">
    <source>
        <dbReference type="Proteomes" id="UP000239649"/>
    </source>
</evidence>
<dbReference type="EC" id="5.2.1.8" evidence="2 7"/>
<dbReference type="Pfam" id="PF00254">
    <property type="entry name" value="FKBP_C"/>
    <property type="match status" value="3"/>
</dbReference>
<dbReference type="InterPro" id="IPR019734">
    <property type="entry name" value="TPR_rpt"/>
</dbReference>
<evidence type="ECO:0000256" key="6">
    <source>
        <dbReference type="ARBA" id="ARBA00023235"/>
    </source>
</evidence>
<feature type="domain" description="PPIase FKBP-type" evidence="10">
    <location>
        <begin position="60"/>
        <end position="148"/>
    </location>
</feature>
<keyword evidence="6 7" id="KW-0413">Isomerase</keyword>
<evidence type="ECO:0000256" key="7">
    <source>
        <dbReference type="PROSITE-ProRule" id="PRU00277"/>
    </source>
</evidence>
<dbReference type="InterPro" id="IPR050754">
    <property type="entry name" value="FKBP4/5/8-like"/>
</dbReference>
<dbReference type="SMART" id="SM00028">
    <property type="entry name" value="TPR"/>
    <property type="match status" value="2"/>
</dbReference>
<dbReference type="GO" id="GO:0003755">
    <property type="term" value="F:peptidyl-prolyl cis-trans isomerase activity"/>
    <property type="evidence" value="ECO:0007669"/>
    <property type="project" value="UniProtKB-KW"/>
</dbReference>
<protein>
    <recommendedName>
        <fullName evidence="2 7">peptidylprolyl isomerase</fullName>
        <ecNumber evidence="2 7">5.2.1.8</ecNumber>
    </recommendedName>
</protein>
<feature type="region of interest" description="Disordered" evidence="9">
    <location>
        <begin position="545"/>
        <end position="580"/>
    </location>
</feature>
<dbReference type="SUPFAM" id="SSF54534">
    <property type="entry name" value="FKBP-like"/>
    <property type="match status" value="3"/>
</dbReference>
<evidence type="ECO:0000313" key="11">
    <source>
        <dbReference type="EMBL" id="PSC75187.1"/>
    </source>
</evidence>